<sequence>MSLTLKVQSISVCFCIHRSRFISPIPNPRSMATEEPIVVAEVVGAAETVAAEEKPSVEAAEVKPKKSRKTSAKSKPKSPSLHPPYFEMIKDAIVTLKEKTGSSQHAITKFIEEKHKNLPVNFTKILLTQLKKFVAASKLVKVKASYKLPATKAPAAAAAAPAKKKPAAKPKATAAAAKPNPTAKKSLKKKVSSKPKPVPKAKAVAKPKASKAKPAAKPKTAAPKVVAKPAAKPKAVKSPAKVGRTSRRLSPGKKSGAVPRKASVRKGKK</sequence>
<name>A0ACB8YHW2_ARCLA</name>
<evidence type="ECO:0000313" key="1">
    <source>
        <dbReference type="EMBL" id="KAI3684889.1"/>
    </source>
</evidence>
<dbReference type="Proteomes" id="UP001055879">
    <property type="component" value="Linkage Group LG12"/>
</dbReference>
<dbReference type="EMBL" id="CM042058">
    <property type="protein sequence ID" value="KAI3684889.1"/>
    <property type="molecule type" value="Genomic_DNA"/>
</dbReference>
<gene>
    <name evidence="1" type="ORF">L6452_34116</name>
</gene>
<comment type="caution">
    <text evidence="1">The sequence shown here is derived from an EMBL/GenBank/DDBJ whole genome shotgun (WGS) entry which is preliminary data.</text>
</comment>
<organism evidence="1 2">
    <name type="scientific">Arctium lappa</name>
    <name type="common">Greater burdock</name>
    <name type="synonym">Lappa major</name>
    <dbReference type="NCBI Taxonomy" id="4217"/>
    <lineage>
        <taxon>Eukaryota</taxon>
        <taxon>Viridiplantae</taxon>
        <taxon>Streptophyta</taxon>
        <taxon>Embryophyta</taxon>
        <taxon>Tracheophyta</taxon>
        <taxon>Spermatophyta</taxon>
        <taxon>Magnoliopsida</taxon>
        <taxon>eudicotyledons</taxon>
        <taxon>Gunneridae</taxon>
        <taxon>Pentapetalae</taxon>
        <taxon>asterids</taxon>
        <taxon>campanulids</taxon>
        <taxon>Asterales</taxon>
        <taxon>Asteraceae</taxon>
        <taxon>Carduoideae</taxon>
        <taxon>Cardueae</taxon>
        <taxon>Arctiinae</taxon>
        <taxon>Arctium</taxon>
    </lineage>
</organism>
<proteinExistence type="predicted"/>
<reference evidence="2" key="1">
    <citation type="journal article" date="2022" name="Mol. Ecol. Resour.">
        <title>The genomes of chicory, endive, great burdock and yacon provide insights into Asteraceae palaeo-polyploidization history and plant inulin production.</title>
        <authorList>
            <person name="Fan W."/>
            <person name="Wang S."/>
            <person name="Wang H."/>
            <person name="Wang A."/>
            <person name="Jiang F."/>
            <person name="Liu H."/>
            <person name="Zhao H."/>
            <person name="Xu D."/>
            <person name="Zhang Y."/>
        </authorList>
    </citation>
    <scope>NUCLEOTIDE SEQUENCE [LARGE SCALE GENOMIC DNA]</scope>
    <source>
        <strain evidence="2">cv. Niubang</strain>
    </source>
</reference>
<keyword evidence="2" id="KW-1185">Reference proteome</keyword>
<reference evidence="1 2" key="2">
    <citation type="journal article" date="2022" name="Mol. Ecol. Resour.">
        <title>The genomes of chicory, endive, great burdock and yacon provide insights into Asteraceae paleo-polyploidization history and plant inulin production.</title>
        <authorList>
            <person name="Fan W."/>
            <person name="Wang S."/>
            <person name="Wang H."/>
            <person name="Wang A."/>
            <person name="Jiang F."/>
            <person name="Liu H."/>
            <person name="Zhao H."/>
            <person name="Xu D."/>
            <person name="Zhang Y."/>
        </authorList>
    </citation>
    <scope>NUCLEOTIDE SEQUENCE [LARGE SCALE GENOMIC DNA]</scope>
    <source>
        <strain evidence="2">cv. Niubang</strain>
    </source>
</reference>
<evidence type="ECO:0000313" key="2">
    <source>
        <dbReference type="Proteomes" id="UP001055879"/>
    </source>
</evidence>
<protein>
    <submittedName>
        <fullName evidence="1">Uncharacterized protein</fullName>
    </submittedName>
</protein>
<accession>A0ACB8YHW2</accession>